<dbReference type="Proteomes" id="UP000050969">
    <property type="component" value="Unassembled WGS sequence"/>
</dbReference>
<sequence>MMVMDTQTIQELIPNRYPIFYIDRVTDLVPDQSITAERYVSATDETLAPGTWQLPSTLIIETLAQAASILILKSPQFAGKTAYLASIGAADFLQPVTAGSIMELRVDMTKVRANMGIVATQALVDGQVAVTAELHFIVSPQVNA</sequence>
<reference evidence="3 4" key="1">
    <citation type="journal article" date="2015" name="Genome Announc.">
        <title>Expanding the biotechnology potential of lactobacilli through comparative genomics of 213 strains and associated genera.</title>
        <authorList>
            <person name="Sun Z."/>
            <person name="Harris H.M."/>
            <person name="McCann A."/>
            <person name="Guo C."/>
            <person name="Argimon S."/>
            <person name="Zhang W."/>
            <person name="Yang X."/>
            <person name="Jeffery I.B."/>
            <person name="Cooney J.C."/>
            <person name="Kagawa T.F."/>
            <person name="Liu W."/>
            <person name="Song Y."/>
            <person name="Salvetti E."/>
            <person name="Wrobel A."/>
            <person name="Rasinkangas P."/>
            <person name="Parkhill J."/>
            <person name="Rea M.C."/>
            <person name="O'Sullivan O."/>
            <person name="Ritari J."/>
            <person name="Douillard F.P."/>
            <person name="Paul Ross R."/>
            <person name="Yang R."/>
            <person name="Briner A.E."/>
            <person name="Felis G.E."/>
            <person name="de Vos W.M."/>
            <person name="Barrangou R."/>
            <person name="Klaenhammer T.R."/>
            <person name="Caufield P.W."/>
            <person name="Cui Y."/>
            <person name="Zhang H."/>
            <person name="O'Toole P.W."/>
        </authorList>
    </citation>
    <scope>NUCLEOTIDE SEQUENCE [LARGE SCALE GENOMIC DNA]</scope>
    <source>
        <strain evidence="3 4">DSM 24301</strain>
    </source>
</reference>
<organism evidence="3 4">
    <name type="scientific">Lacticaseibacillus saniviri JCM 17471 = DSM 24301</name>
    <dbReference type="NCBI Taxonomy" id="1293598"/>
    <lineage>
        <taxon>Bacteria</taxon>
        <taxon>Bacillati</taxon>
        <taxon>Bacillota</taxon>
        <taxon>Bacilli</taxon>
        <taxon>Lactobacillales</taxon>
        <taxon>Lactobacillaceae</taxon>
        <taxon>Lacticaseibacillus</taxon>
    </lineage>
</organism>
<comment type="similarity">
    <text evidence="1">Belongs to the thioester dehydratase family. FabZ subfamily.</text>
</comment>
<evidence type="ECO:0000313" key="3">
    <source>
        <dbReference type="EMBL" id="KRO16438.1"/>
    </source>
</evidence>
<evidence type="ECO:0000256" key="2">
    <source>
        <dbReference type="ARBA" id="ARBA00023239"/>
    </source>
</evidence>
<dbReference type="STRING" id="1293598.IV56_GL001220"/>
<dbReference type="Gene3D" id="3.10.129.10">
    <property type="entry name" value="Hotdog Thioesterase"/>
    <property type="match status" value="1"/>
</dbReference>
<proteinExistence type="inferred from homology"/>
<name>A0A0R2MS93_9LACO</name>
<dbReference type="GO" id="GO:0016829">
    <property type="term" value="F:lyase activity"/>
    <property type="evidence" value="ECO:0007669"/>
    <property type="project" value="UniProtKB-KW"/>
</dbReference>
<accession>A0A0R2MS93</accession>
<dbReference type="CDD" id="cd01288">
    <property type="entry name" value="FabZ"/>
    <property type="match status" value="1"/>
</dbReference>
<keyword evidence="2" id="KW-0456">Lyase</keyword>
<dbReference type="EMBL" id="JQCE01000038">
    <property type="protein sequence ID" value="KRO16438.1"/>
    <property type="molecule type" value="Genomic_DNA"/>
</dbReference>
<dbReference type="RefSeq" id="WP_056993037.1">
    <property type="nucleotide sequence ID" value="NZ_JQCE01000038.1"/>
</dbReference>
<dbReference type="PATRIC" id="fig|1293598.4.peg.1283"/>
<dbReference type="SUPFAM" id="SSF54637">
    <property type="entry name" value="Thioesterase/thiol ester dehydrase-isomerase"/>
    <property type="match status" value="1"/>
</dbReference>
<comment type="caution">
    <text evidence="3">The sequence shown here is derived from an EMBL/GenBank/DDBJ whole genome shotgun (WGS) entry which is preliminary data.</text>
</comment>
<keyword evidence="4" id="KW-1185">Reference proteome</keyword>
<gene>
    <name evidence="3" type="ORF">IV56_GL001220</name>
</gene>
<dbReference type="AlphaFoldDB" id="A0A0R2MS93"/>
<dbReference type="InterPro" id="IPR029069">
    <property type="entry name" value="HotDog_dom_sf"/>
</dbReference>
<protein>
    <submittedName>
        <fullName evidence="3">3-hydroxymyristoyl 3-hydroxydecanoyl-(Acyl carrier protein) dehydratase</fullName>
    </submittedName>
</protein>
<dbReference type="PANTHER" id="PTHR30272">
    <property type="entry name" value="3-HYDROXYACYL-[ACYL-CARRIER-PROTEIN] DEHYDRATASE"/>
    <property type="match status" value="1"/>
</dbReference>
<dbReference type="PANTHER" id="PTHR30272:SF1">
    <property type="entry name" value="3-HYDROXYACYL-[ACYL-CARRIER-PROTEIN] DEHYDRATASE"/>
    <property type="match status" value="1"/>
</dbReference>
<evidence type="ECO:0000313" key="4">
    <source>
        <dbReference type="Proteomes" id="UP000050969"/>
    </source>
</evidence>
<dbReference type="Pfam" id="PF07977">
    <property type="entry name" value="FabA"/>
    <property type="match status" value="1"/>
</dbReference>
<evidence type="ECO:0000256" key="1">
    <source>
        <dbReference type="ARBA" id="ARBA00009174"/>
    </source>
</evidence>
<dbReference type="InterPro" id="IPR013114">
    <property type="entry name" value="FabA_FabZ"/>
</dbReference>